<evidence type="ECO:0000259" key="2">
    <source>
        <dbReference type="Pfam" id="PF01979"/>
    </source>
</evidence>
<keyword evidence="1" id="KW-0378">Hydrolase</keyword>
<proteinExistence type="predicted"/>
<dbReference type="InterPro" id="IPR032466">
    <property type="entry name" value="Metal_Hydrolase"/>
</dbReference>
<dbReference type="Gene3D" id="3.20.20.140">
    <property type="entry name" value="Metal-dependent hydrolases"/>
    <property type="match status" value="2"/>
</dbReference>
<evidence type="ECO:0000313" key="4">
    <source>
        <dbReference type="Proteomes" id="UP000647241"/>
    </source>
</evidence>
<dbReference type="SUPFAM" id="SSF51556">
    <property type="entry name" value="Metallo-dependent hydrolases"/>
    <property type="match status" value="1"/>
</dbReference>
<dbReference type="Pfam" id="PF01979">
    <property type="entry name" value="Amidohydro_1"/>
    <property type="match status" value="1"/>
</dbReference>
<organism evidence="3 4">
    <name type="scientific">Edaphobacter dinghuensis</name>
    <dbReference type="NCBI Taxonomy" id="1560005"/>
    <lineage>
        <taxon>Bacteria</taxon>
        <taxon>Pseudomonadati</taxon>
        <taxon>Acidobacteriota</taxon>
        <taxon>Terriglobia</taxon>
        <taxon>Terriglobales</taxon>
        <taxon>Acidobacteriaceae</taxon>
        <taxon>Edaphobacter</taxon>
    </lineage>
</organism>
<reference evidence="3" key="1">
    <citation type="journal article" date="2014" name="Int. J. Syst. Evol. Microbiol.">
        <title>Complete genome sequence of Corynebacterium casei LMG S-19264T (=DSM 44701T), isolated from a smear-ripened cheese.</title>
        <authorList>
            <consortium name="US DOE Joint Genome Institute (JGI-PGF)"/>
            <person name="Walter F."/>
            <person name="Albersmeier A."/>
            <person name="Kalinowski J."/>
            <person name="Ruckert C."/>
        </authorList>
    </citation>
    <scope>NUCLEOTIDE SEQUENCE</scope>
    <source>
        <strain evidence="3">CGMCC 1.12997</strain>
    </source>
</reference>
<evidence type="ECO:0000313" key="3">
    <source>
        <dbReference type="EMBL" id="GGG85973.1"/>
    </source>
</evidence>
<dbReference type="InterPro" id="IPR011059">
    <property type="entry name" value="Metal-dep_hydrolase_composite"/>
</dbReference>
<dbReference type="GO" id="GO:0016810">
    <property type="term" value="F:hydrolase activity, acting on carbon-nitrogen (but not peptide) bonds"/>
    <property type="evidence" value="ECO:0007669"/>
    <property type="project" value="InterPro"/>
</dbReference>
<dbReference type="InterPro" id="IPR050287">
    <property type="entry name" value="MTA/SAH_deaminase"/>
</dbReference>
<sequence length="418" mass="45881">MSLYAVASDNGHNEQVVVHGVRYAEGPEESKCGSIEITAGYISRILRCSALSLEAKSDSIGIDLSGFLVMPGLINAHDHLEFALFPRLANPPYRNYIEWGEDIHEKFPDVIAKHRAVPKNLRVWWGGIRNLLCGATTVSHHNPLWPEMQRDDFPVRVVQQYSWAHSPALGGDLRAAHAATRESSPFIVHACEGVDELARKELWSLNRSGLLDARTVIVHGLAIDTAGVELMRKRRVSLIVCPSSNNFLFGELPDMALLGGLENVGLGNDSPLTAEGDLLDEIRFAMRSCGIESHTAYHMVTKFPAAILKLKDGEGTIKVSGVGDLIAIKDNGGNAADRLRTLSMTDVEFVMIKGCVQLASEVILERLSPHTKQGLEPLCIDGTIRWLRAPIKERLQKTKEALGTSEIYLGSRQVSTPV</sequence>
<dbReference type="RefSeq" id="WP_188555180.1">
    <property type="nucleotide sequence ID" value="NZ_BMGT01000003.1"/>
</dbReference>
<evidence type="ECO:0000256" key="1">
    <source>
        <dbReference type="ARBA" id="ARBA00022801"/>
    </source>
</evidence>
<dbReference type="PANTHER" id="PTHR43794:SF11">
    <property type="entry name" value="AMIDOHYDROLASE-RELATED DOMAIN-CONTAINING PROTEIN"/>
    <property type="match status" value="1"/>
</dbReference>
<protein>
    <recommendedName>
        <fullName evidence="2">Amidohydrolase-related domain-containing protein</fullName>
    </recommendedName>
</protein>
<keyword evidence="4" id="KW-1185">Reference proteome</keyword>
<comment type="caution">
    <text evidence="3">The sequence shown here is derived from an EMBL/GenBank/DDBJ whole genome shotgun (WGS) entry which is preliminary data.</text>
</comment>
<dbReference type="Proteomes" id="UP000647241">
    <property type="component" value="Unassembled WGS sequence"/>
</dbReference>
<accession>A0A917HQA8</accession>
<dbReference type="InterPro" id="IPR006680">
    <property type="entry name" value="Amidohydro-rel"/>
</dbReference>
<feature type="domain" description="Amidohydrolase-related" evidence="2">
    <location>
        <begin position="184"/>
        <end position="354"/>
    </location>
</feature>
<name>A0A917HQA8_9BACT</name>
<gene>
    <name evidence="3" type="ORF">GCM10011585_32350</name>
</gene>
<dbReference type="EMBL" id="BMGT01000003">
    <property type="protein sequence ID" value="GGG85973.1"/>
    <property type="molecule type" value="Genomic_DNA"/>
</dbReference>
<dbReference type="AlphaFoldDB" id="A0A917HQA8"/>
<reference evidence="3" key="2">
    <citation type="submission" date="2020-09" db="EMBL/GenBank/DDBJ databases">
        <authorList>
            <person name="Sun Q."/>
            <person name="Zhou Y."/>
        </authorList>
    </citation>
    <scope>NUCLEOTIDE SEQUENCE</scope>
    <source>
        <strain evidence="3">CGMCC 1.12997</strain>
    </source>
</reference>
<dbReference type="PANTHER" id="PTHR43794">
    <property type="entry name" value="AMINOHYDROLASE SSNA-RELATED"/>
    <property type="match status" value="1"/>
</dbReference>
<dbReference type="Gene3D" id="2.30.40.10">
    <property type="entry name" value="Urease, subunit C, domain 1"/>
    <property type="match status" value="1"/>
</dbReference>